<comment type="caution">
    <text evidence="2">The sequence shown here is derived from an EMBL/GenBank/DDBJ whole genome shotgun (WGS) entry which is preliminary data.</text>
</comment>
<sequence>MKGKRSFTTKEMEKIIDLIEQKVVASKNEQRNIRNKIRSLGFYFSDFSNKKGYTVDDFKDLIQAGEIKILDTKRTEKLKTNSNSKNYDLKEVDIADRLVNNNNFKDISQLDNLILDKKGFYCIRLKENSKLPNKYQLIFEEREFKFIYIGKAERTLSQRLEQELEHKSPGTFFRSIGCVLGYSPMKGHLIGKANQDNFKFSKEDTNKIIIWLKENVEISIVEYEGNFDLTEGELISKYAPLLNIDKNPLKLQELIDDRKRCKNIAIGLDF</sequence>
<keyword evidence="3" id="KW-1185">Reference proteome</keyword>
<dbReference type="Proteomes" id="UP001524478">
    <property type="component" value="Unassembled WGS sequence"/>
</dbReference>
<gene>
    <name evidence="2" type="ORF">NE686_04145</name>
</gene>
<dbReference type="Pfam" id="PF20815">
    <property type="entry name" value="GIY_YIG_2"/>
    <property type="match status" value="1"/>
</dbReference>
<reference evidence="2 3" key="1">
    <citation type="submission" date="2022-06" db="EMBL/GenBank/DDBJ databases">
        <title>Isolation of gut microbiota from human fecal samples.</title>
        <authorList>
            <person name="Pamer E.G."/>
            <person name="Barat B."/>
            <person name="Waligurski E."/>
            <person name="Medina S."/>
            <person name="Paddock L."/>
            <person name="Mostad J."/>
        </authorList>
    </citation>
    <scope>NUCLEOTIDE SEQUENCE [LARGE SCALE GENOMIC DNA]</scope>
    <source>
        <strain evidence="2 3">DFI.7.95</strain>
    </source>
</reference>
<evidence type="ECO:0000313" key="2">
    <source>
        <dbReference type="EMBL" id="MCQ4922263.1"/>
    </source>
</evidence>
<protein>
    <recommendedName>
        <fullName evidence="1">GIY-YIG catalytic domain-containing protein</fullName>
    </recommendedName>
</protein>
<proteinExistence type="predicted"/>
<organism evidence="2 3">
    <name type="scientific">Tissierella carlieri</name>
    <dbReference type="NCBI Taxonomy" id="689904"/>
    <lineage>
        <taxon>Bacteria</taxon>
        <taxon>Bacillati</taxon>
        <taxon>Bacillota</taxon>
        <taxon>Tissierellia</taxon>
        <taxon>Tissierellales</taxon>
        <taxon>Tissierellaceae</taxon>
        <taxon>Tissierella</taxon>
    </lineage>
</organism>
<evidence type="ECO:0000313" key="3">
    <source>
        <dbReference type="Proteomes" id="UP001524478"/>
    </source>
</evidence>
<dbReference type="EMBL" id="JANGAC010000002">
    <property type="protein sequence ID" value="MCQ4922263.1"/>
    <property type="molecule type" value="Genomic_DNA"/>
</dbReference>
<evidence type="ECO:0000259" key="1">
    <source>
        <dbReference type="Pfam" id="PF20815"/>
    </source>
</evidence>
<feature type="domain" description="GIY-YIG catalytic" evidence="1">
    <location>
        <begin position="119"/>
        <end position="252"/>
    </location>
</feature>
<dbReference type="RefSeq" id="WP_256310550.1">
    <property type="nucleotide sequence ID" value="NZ_JANGAC010000002.1"/>
</dbReference>
<accession>A0ABT1S715</accession>
<dbReference type="InterPro" id="IPR049311">
    <property type="entry name" value="GIY_YIG_cat"/>
</dbReference>
<name>A0ABT1S715_9FIRM</name>